<comment type="similarity">
    <text evidence="2 14">Belongs to the Toll-like receptor family.</text>
</comment>
<reference evidence="20" key="2">
    <citation type="submission" date="2021-04" db="EMBL/GenBank/DDBJ databases">
        <title>Genome-wide characterization of toll-like receptor gene family in Triplophysa rosa and expression profiles in response to Aeromonas hydrophila infection.</title>
        <authorList>
            <person name="Ni L.-Y."/>
        </authorList>
    </citation>
    <scope>NUCLEOTIDE SEQUENCE</scope>
</reference>
<dbReference type="InterPro" id="IPR017241">
    <property type="entry name" value="Toll-like_receptor"/>
</dbReference>
<dbReference type="GO" id="GO:0045087">
    <property type="term" value="P:innate immune response"/>
    <property type="evidence" value="ECO:0007669"/>
    <property type="project" value="UniProtKB-UniRule"/>
</dbReference>
<keyword evidence="9 16" id="KW-1133">Transmembrane helix</keyword>
<evidence type="ECO:0000256" key="3">
    <source>
        <dbReference type="ARBA" id="ARBA00022588"/>
    </source>
</evidence>
<dbReference type="SUPFAM" id="SSF52200">
    <property type="entry name" value="Toll/Interleukin receptor TIR domain"/>
    <property type="match status" value="1"/>
</dbReference>
<dbReference type="InterPro" id="IPR000157">
    <property type="entry name" value="TIR_dom"/>
</dbReference>
<evidence type="ECO:0000313" key="20">
    <source>
        <dbReference type="EMBL" id="UWV86649.1"/>
    </source>
</evidence>
<keyword evidence="13 14" id="KW-0395">Inflammatory response</keyword>
<organism evidence="20">
    <name type="scientific">Triplophysa rosa</name>
    <name type="common">Cave loach</name>
    <dbReference type="NCBI Taxonomy" id="992332"/>
    <lineage>
        <taxon>Eukaryota</taxon>
        <taxon>Metazoa</taxon>
        <taxon>Chordata</taxon>
        <taxon>Craniata</taxon>
        <taxon>Vertebrata</taxon>
        <taxon>Euteleostomi</taxon>
        <taxon>Actinopterygii</taxon>
        <taxon>Neopterygii</taxon>
        <taxon>Teleostei</taxon>
        <taxon>Ostariophysi</taxon>
        <taxon>Cypriniformes</taxon>
        <taxon>Nemacheilidae</taxon>
        <taxon>Triplophysa</taxon>
    </lineage>
</organism>
<evidence type="ECO:0000256" key="15">
    <source>
        <dbReference type="PIRSR" id="PIRSR037595-2"/>
    </source>
</evidence>
<dbReference type="Pfam" id="PF13855">
    <property type="entry name" value="LRR_8"/>
    <property type="match status" value="2"/>
</dbReference>
<evidence type="ECO:0000256" key="10">
    <source>
        <dbReference type="ARBA" id="ARBA00023136"/>
    </source>
</evidence>
<dbReference type="Pfam" id="PF01582">
    <property type="entry name" value="TIR"/>
    <property type="match status" value="1"/>
</dbReference>
<keyword evidence="5 16" id="KW-0812">Transmembrane</keyword>
<dbReference type="SUPFAM" id="SSF52058">
    <property type="entry name" value="L domain-like"/>
    <property type="match status" value="1"/>
</dbReference>
<reference evidence="19" key="1">
    <citation type="submission" date="2021-02" db="EMBL/GenBank/DDBJ databases">
        <title>Comparative genomics reveals that relaxation of natural selection precedes convergent phenotypic evolution of cavefish.</title>
        <authorList>
            <person name="Peng Z."/>
        </authorList>
    </citation>
    <scope>NUCLEOTIDE SEQUENCE</scope>
    <source>
        <tissue evidence="19">Muscle</tissue>
    </source>
</reference>
<feature type="transmembrane region" description="Helical" evidence="16">
    <location>
        <begin position="601"/>
        <end position="624"/>
    </location>
</feature>
<dbReference type="InterPro" id="IPR032675">
    <property type="entry name" value="LRR_dom_sf"/>
</dbReference>
<dbReference type="Pfam" id="PF00560">
    <property type="entry name" value="LRR_1"/>
    <property type="match status" value="1"/>
</dbReference>
<gene>
    <name evidence="19" type="ORF">IRJ41_013362</name>
</gene>
<feature type="domain" description="TIR" evidence="18">
    <location>
        <begin position="651"/>
        <end position="792"/>
    </location>
</feature>
<sequence>MLTTNWPLEFTCLIVFLFKAHCEDGKFGLCSTSTEHTKDLYNTGLRRIPSNISDDTVYLDVSHNNIFSIVHGDLSGLIHLCFLKVTLCGLQYISPDAFSSNSEIKVLNISHNHLTTIPNLPLPQLNILDLSSNRYPSYALPRSFGNLSHLSILAVGSQEATFVNVDDFVPLQNILLKKVTFGSGTELQHYEKGSFSQLKSLEEVVLKVTFCQRLDIFKNIIIDFDQIQTKKIQLVQLFPDQCNIKSDPFVMFKDLRVLRNLSIVDTWLNSSVMVKLFKNIWKSSIEEIAFLNITYNEDTPDGFQLPKQKHTTRLRAFLLDGVHHYQYRYPIINTSMELVNQLTNLKFSGSGMNILPCSLIPSIRSLQILDLSNNLLDDSGFWWFCSSQKVFPALRRLSLSHNRFSDLAYIAKKVKDMQLIESLDLSFNSIFISNMQCFWPYHLRELSLSHNNLGNKVFSCLSPYFHKIDLSKTGISVIPQNIASQFPRLTHLILSFNSIQVIPVDLNAPALASLYIDQNAITFISQNAMKGLSSLRTLKAGHNPFSCDCDSFWFLKAFNKSLLPDWPQDYACGTPPSFSGRLLVKYKLGWLSCQPGLQVAVVLPILLTIGAAVAITFYACDGVWYTKMLWMWIRVKRRAYKRDDRLLNVTFRYHAFISYSQHDSAWVESKLVPELEGSGLSLCVHERDFEPGKWIVDNIINCVEGSYKTLFILSKNFVESHWCNYELFFAQHRAISVNDDSLVFILLEPIPGDSLPKKFLKLRALLRRKTYLEWPTDEHKKHIFWCNLKAILQTADKSKILKDVAMDIADICPLVPDKNNFSIM</sequence>
<evidence type="ECO:0000313" key="19">
    <source>
        <dbReference type="EMBL" id="KAI7791893.1"/>
    </source>
</evidence>
<keyword evidence="11 14" id="KW-0675">Receptor</keyword>
<protein>
    <submittedName>
        <fullName evidence="19">TLR25</fullName>
    </submittedName>
    <submittedName>
        <fullName evidence="20">Toll-like receptor 1.2</fullName>
    </submittedName>
</protein>
<dbReference type="InterPro" id="IPR035897">
    <property type="entry name" value="Toll_tir_struct_dom_sf"/>
</dbReference>
<feature type="signal peptide" evidence="17">
    <location>
        <begin position="1"/>
        <end position="22"/>
    </location>
</feature>
<dbReference type="FunFam" id="3.40.50.10140:FF:000001">
    <property type="entry name" value="Toll-like receptor 2"/>
    <property type="match status" value="1"/>
</dbReference>
<keyword evidence="6 17" id="KW-0732">Signal</keyword>
<evidence type="ECO:0000256" key="8">
    <source>
        <dbReference type="ARBA" id="ARBA00022859"/>
    </source>
</evidence>
<comment type="subcellular location">
    <subcellularLocation>
        <location evidence="1">Membrane</location>
        <topology evidence="1">Single-pass type I membrane protein</topology>
    </subcellularLocation>
</comment>
<dbReference type="SMART" id="SM00255">
    <property type="entry name" value="TIR"/>
    <property type="match status" value="1"/>
</dbReference>
<dbReference type="PIRSF" id="PIRSF037595">
    <property type="entry name" value="Toll-like_receptor"/>
    <property type="match status" value="1"/>
</dbReference>
<dbReference type="PROSITE" id="PS50104">
    <property type="entry name" value="TIR"/>
    <property type="match status" value="1"/>
</dbReference>
<dbReference type="GO" id="GO:0004888">
    <property type="term" value="F:transmembrane signaling receptor activity"/>
    <property type="evidence" value="ECO:0007669"/>
    <property type="project" value="InterPro"/>
</dbReference>
<dbReference type="InterPro" id="IPR003591">
    <property type="entry name" value="Leu-rich_rpt_typical-subtyp"/>
</dbReference>
<feature type="disulfide bond" evidence="15">
    <location>
        <begin position="437"/>
        <end position="460"/>
    </location>
</feature>
<dbReference type="GO" id="GO:0006954">
    <property type="term" value="P:inflammatory response"/>
    <property type="evidence" value="ECO:0007669"/>
    <property type="project" value="UniProtKB-UniRule"/>
</dbReference>
<dbReference type="GO" id="GO:0005886">
    <property type="term" value="C:plasma membrane"/>
    <property type="evidence" value="ECO:0007669"/>
    <property type="project" value="TreeGrafter"/>
</dbReference>
<evidence type="ECO:0000256" key="13">
    <source>
        <dbReference type="ARBA" id="ARBA00023198"/>
    </source>
</evidence>
<evidence type="ECO:0000256" key="12">
    <source>
        <dbReference type="ARBA" id="ARBA00023180"/>
    </source>
</evidence>
<keyword evidence="7" id="KW-0677">Repeat</keyword>
<keyword evidence="15" id="KW-1015">Disulfide bond</keyword>
<keyword evidence="4" id="KW-0433">Leucine-rich repeat</keyword>
<dbReference type="Gene3D" id="3.80.10.10">
    <property type="entry name" value="Ribonuclease Inhibitor"/>
    <property type="match status" value="1"/>
</dbReference>
<evidence type="ECO:0000256" key="9">
    <source>
        <dbReference type="ARBA" id="ARBA00022989"/>
    </source>
</evidence>
<keyword evidence="3 14" id="KW-0399">Innate immunity</keyword>
<dbReference type="PANTHER" id="PTHR24365:SF539">
    <property type="entry name" value="TOLL-LIKE RECEPTOR 1"/>
    <property type="match status" value="1"/>
</dbReference>
<dbReference type="EMBL" id="JAFHDT010000024">
    <property type="protein sequence ID" value="KAI7791893.1"/>
    <property type="molecule type" value="Genomic_DNA"/>
</dbReference>
<evidence type="ECO:0000256" key="14">
    <source>
        <dbReference type="PIRNR" id="PIRNR037595"/>
    </source>
</evidence>
<evidence type="ECO:0000256" key="5">
    <source>
        <dbReference type="ARBA" id="ARBA00022692"/>
    </source>
</evidence>
<evidence type="ECO:0000256" key="16">
    <source>
        <dbReference type="SAM" id="Phobius"/>
    </source>
</evidence>
<dbReference type="GO" id="GO:0002224">
    <property type="term" value="P:toll-like receptor signaling pathway"/>
    <property type="evidence" value="ECO:0007669"/>
    <property type="project" value="InterPro"/>
</dbReference>
<evidence type="ECO:0000256" key="7">
    <source>
        <dbReference type="ARBA" id="ARBA00022737"/>
    </source>
</evidence>
<keyword evidence="12" id="KW-0325">Glycoprotein</keyword>
<name>A0A977P062_TRIRA</name>
<evidence type="ECO:0000313" key="21">
    <source>
        <dbReference type="Proteomes" id="UP001059041"/>
    </source>
</evidence>
<evidence type="ECO:0000256" key="6">
    <source>
        <dbReference type="ARBA" id="ARBA00022729"/>
    </source>
</evidence>
<evidence type="ECO:0000259" key="18">
    <source>
        <dbReference type="PROSITE" id="PS50104"/>
    </source>
</evidence>
<dbReference type="EMBL" id="MW927725">
    <property type="protein sequence ID" value="UWV86649.1"/>
    <property type="molecule type" value="mRNA"/>
</dbReference>
<evidence type="ECO:0000256" key="1">
    <source>
        <dbReference type="ARBA" id="ARBA00004479"/>
    </source>
</evidence>
<evidence type="ECO:0000256" key="2">
    <source>
        <dbReference type="ARBA" id="ARBA00009634"/>
    </source>
</evidence>
<dbReference type="Pfam" id="PF13516">
    <property type="entry name" value="LRR_6"/>
    <property type="match status" value="1"/>
</dbReference>
<evidence type="ECO:0000256" key="4">
    <source>
        <dbReference type="ARBA" id="ARBA00022614"/>
    </source>
</evidence>
<dbReference type="InterPro" id="IPR001611">
    <property type="entry name" value="Leu-rich_rpt"/>
</dbReference>
<keyword evidence="10 16" id="KW-0472">Membrane</keyword>
<dbReference type="AlphaFoldDB" id="A0A977P062"/>
<dbReference type="SMART" id="SM00369">
    <property type="entry name" value="LRR_TYP"/>
    <property type="match status" value="5"/>
</dbReference>
<evidence type="ECO:0000256" key="17">
    <source>
        <dbReference type="SAM" id="SignalP"/>
    </source>
</evidence>
<keyword evidence="21" id="KW-1185">Reference proteome</keyword>
<proteinExistence type="evidence at transcript level"/>
<dbReference type="Proteomes" id="UP001059041">
    <property type="component" value="Linkage Group LG24"/>
</dbReference>
<feature type="chain" id="PRO_5041151564" evidence="17">
    <location>
        <begin position="23"/>
        <end position="824"/>
    </location>
</feature>
<keyword evidence="8 14" id="KW-0391">Immunity</keyword>
<accession>A0A977P062</accession>
<evidence type="ECO:0000256" key="11">
    <source>
        <dbReference type="ARBA" id="ARBA00023170"/>
    </source>
</evidence>
<dbReference type="PROSITE" id="PS51450">
    <property type="entry name" value="LRR"/>
    <property type="match status" value="1"/>
</dbReference>
<dbReference type="Gene3D" id="3.40.50.10140">
    <property type="entry name" value="Toll/interleukin-1 receptor homology (TIR) domain"/>
    <property type="match status" value="1"/>
</dbReference>
<dbReference type="PANTHER" id="PTHR24365">
    <property type="entry name" value="TOLL-LIKE RECEPTOR"/>
    <property type="match status" value="1"/>
</dbReference>